<keyword evidence="2" id="KW-1185">Reference proteome</keyword>
<dbReference type="EMBL" id="CP016174">
    <property type="protein sequence ID" value="ANN19985.1"/>
    <property type="molecule type" value="Genomic_DNA"/>
</dbReference>
<proteinExistence type="predicted"/>
<dbReference type="InterPro" id="IPR016024">
    <property type="entry name" value="ARM-type_fold"/>
</dbReference>
<organism evidence="1 2">
    <name type="scientific">Amycolatopsis orientalis</name>
    <name type="common">Nocardia orientalis</name>
    <dbReference type="NCBI Taxonomy" id="31958"/>
    <lineage>
        <taxon>Bacteria</taxon>
        <taxon>Bacillati</taxon>
        <taxon>Actinomycetota</taxon>
        <taxon>Actinomycetes</taxon>
        <taxon>Pseudonocardiales</taxon>
        <taxon>Pseudonocardiaceae</taxon>
        <taxon>Amycolatopsis</taxon>
    </lineage>
</organism>
<evidence type="ECO:0000313" key="1">
    <source>
        <dbReference type="EMBL" id="ANN19985.1"/>
    </source>
</evidence>
<dbReference type="Proteomes" id="UP000093695">
    <property type="component" value="Chromosome"/>
</dbReference>
<reference evidence="1 2" key="1">
    <citation type="journal article" date="2015" name="Genome Announc.">
        <title>Draft Genome Sequence of Norvancomycin-Producing Strain Amycolatopsis orientalis CPCC200066.</title>
        <authorList>
            <person name="Lei X."/>
            <person name="Yuan F."/>
            <person name="Shi Y."/>
            <person name="Li X."/>
            <person name="Wang L."/>
            <person name="Hong B."/>
        </authorList>
    </citation>
    <scope>NUCLEOTIDE SEQUENCE [LARGE SCALE GENOMIC DNA]</scope>
    <source>
        <strain evidence="1 2">B-37</strain>
    </source>
</reference>
<dbReference type="KEGG" id="aori:SD37_33165"/>
<dbReference type="AlphaFoldDB" id="A0A193C6M4"/>
<dbReference type="Gene3D" id="1.25.10.10">
    <property type="entry name" value="Leucine-rich Repeat Variant"/>
    <property type="match status" value="1"/>
</dbReference>
<dbReference type="SUPFAM" id="SSF48371">
    <property type="entry name" value="ARM repeat"/>
    <property type="match status" value="1"/>
</dbReference>
<dbReference type="STRING" id="31958.SD37_33165"/>
<dbReference type="eggNOG" id="COG1413">
    <property type="taxonomic scope" value="Bacteria"/>
</dbReference>
<sequence length="393" mass="43167">MAEALQETLESRGFAVDVLVEALVRVDKSGDASEIAAAFALITETPALVSLIDDYCRPAYWTSSHYPRVLNEIADRLKARRTGPLTTVIAASHGDGRVRELAVRRLLEDPRPEQLPFLLLRMTDWAEPVRDLARAGVIALLHDRTATFLVVAAETMLHLRRRQRGEFGVKQLYAAAYDAPDDVLGKLSRSVSPAAQRFLFEVRTRRGDLTLDDLVRLALRNIDKSIRARAGDAAARDAVWTGRVDVLRKLAACRHDEVRISALTGLSRLGHLDEIVTLLDDRSTLIRALARDAARRTGVDAVARYRAIVAAPAERPSLGAIAGLAESGRAEDGPLLYPLLRHPMAKVRAYAVGALRILDAVPVDLVKPMVDDPSKRVVRAALRALQTRGSAMR</sequence>
<name>A0A193C6M4_AMYOR</name>
<evidence type="ECO:0008006" key="3">
    <source>
        <dbReference type="Google" id="ProtNLM"/>
    </source>
</evidence>
<dbReference type="InterPro" id="IPR011989">
    <property type="entry name" value="ARM-like"/>
</dbReference>
<gene>
    <name evidence="1" type="ORF">SD37_33165</name>
</gene>
<accession>A0A193C6M4</accession>
<evidence type="ECO:0000313" key="2">
    <source>
        <dbReference type="Proteomes" id="UP000093695"/>
    </source>
</evidence>
<protein>
    <recommendedName>
        <fullName evidence="3">HEAT repeat domain-containing protein</fullName>
    </recommendedName>
</protein>